<keyword evidence="6" id="KW-0521">NADP</keyword>
<reference evidence="8 9" key="1">
    <citation type="submission" date="2014-09" db="EMBL/GenBank/DDBJ databases">
        <authorList>
            <person name="Ellenberger Sabrina"/>
        </authorList>
    </citation>
    <scope>NUCLEOTIDE SEQUENCE [LARGE SCALE GENOMIC DNA]</scope>
    <source>
        <strain evidence="8 9">CBS 412.66</strain>
    </source>
</reference>
<accession>A0A0B7NMJ3</accession>
<evidence type="ECO:0000256" key="7">
    <source>
        <dbReference type="ARBA" id="ARBA00023002"/>
    </source>
</evidence>
<evidence type="ECO:0000313" key="8">
    <source>
        <dbReference type="EMBL" id="CEP16548.1"/>
    </source>
</evidence>
<dbReference type="EMBL" id="LN733219">
    <property type="protein sequence ID" value="CEP16548.1"/>
    <property type="molecule type" value="Genomic_DNA"/>
</dbReference>
<dbReference type="PANTHER" id="PTHR44085">
    <property type="entry name" value="SEPIAPTERIN REDUCTASE"/>
    <property type="match status" value="1"/>
</dbReference>
<keyword evidence="5" id="KW-0963">Cytoplasm</keyword>
<dbReference type="SUPFAM" id="SSF51735">
    <property type="entry name" value="NAD(P)-binding Rossmann-fold domains"/>
    <property type="match status" value="1"/>
</dbReference>
<dbReference type="InterPro" id="IPR051721">
    <property type="entry name" value="Biopterin_syn/organic_redct"/>
</dbReference>
<evidence type="ECO:0000256" key="4">
    <source>
        <dbReference type="ARBA" id="ARBA00019170"/>
    </source>
</evidence>
<evidence type="ECO:0000256" key="1">
    <source>
        <dbReference type="ARBA" id="ARBA00004496"/>
    </source>
</evidence>
<evidence type="ECO:0000256" key="5">
    <source>
        <dbReference type="ARBA" id="ARBA00022490"/>
    </source>
</evidence>
<evidence type="ECO:0000256" key="2">
    <source>
        <dbReference type="ARBA" id="ARBA00010483"/>
    </source>
</evidence>
<comment type="similarity">
    <text evidence="2">Belongs to the sepiapterin reductase family.</text>
</comment>
<dbReference type="Proteomes" id="UP000054107">
    <property type="component" value="Unassembled WGS sequence"/>
</dbReference>
<sequence length="265" mass="29382">MSLKHTVYIITGANRGFGRAIAETIASKVKEERISFILVGRDQTLLESVKVDSNKLVACHYIPNADFTGAKQAEASVINKIDNLKKLWQKNKDVAPITDAVLINNAGSTGDLSKKVGAYDSNEIQAYVDLNITSYISIVTGFIKLFNNGSINTFIVNISSLLAVEAFPNWGLYATGKSARDMLLKVVTKEEPCIRTLSYAPGPLDNEMQEHVRKTLGDQKQKELYTEMANKGDLVNMEDSAMKLYSLLEENKFESGAHVDYYDLK</sequence>
<gene>
    <name evidence="8" type="primary">PARPA_10820.1 scaffold 41979</name>
</gene>
<dbReference type="Pfam" id="PF00106">
    <property type="entry name" value="adh_short"/>
    <property type="match status" value="1"/>
</dbReference>
<evidence type="ECO:0000256" key="6">
    <source>
        <dbReference type="ARBA" id="ARBA00022857"/>
    </source>
</evidence>
<dbReference type="InterPro" id="IPR002347">
    <property type="entry name" value="SDR_fam"/>
</dbReference>
<evidence type="ECO:0000313" key="9">
    <source>
        <dbReference type="Proteomes" id="UP000054107"/>
    </source>
</evidence>
<evidence type="ECO:0000256" key="3">
    <source>
        <dbReference type="ARBA" id="ARBA00013075"/>
    </source>
</evidence>
<dbReference type="GO" id="GO:0005737">
    <property type="term" value="C:cytoplasm"/>
    <property type="evidence" value="ECO:0007669"/>
    <property type="project" value="UniProtKB-SubCell"/>
</dbReference>
<dbReference type="OrthoDB" id="153074at2759"/>
<dbReference type="STRING" id="35722.A0A0B7NMJ3"/>
<keyword evidence="9" id="KW-1185">Reference proteome</keyword>
<name>A0A0B7NMJ3_9FUNG</name>
<dbReference type="InterPro" id="IPR036291">
    <property type="entry name" value="NAD(P)-bd_dom_sf"/>
</dbReference>
<organism evidence="8 9">
    <name type="scientific">Parasitella parasitica</name>
    <dbReference type="NCBI Taxonomy" id="35722"/>
    <lineage>
        <taxon>Eukaryota</taxon>
        <taxon>Fungi</taxon>
        <taxon>Fungi incertae sedis</taxon>
        <taxon>Mucoromycota</taxon>
        <taxon>Mucoromycotina</taxon>
        <taxon>Mucoromycetes</taxon>
        <taxon>Mucorales</taxon>
        <taxon>Mucorineae</taxon>
        <taxon>Mucoraceae</taxon>
        <taxon>Parasitella</taxon>
    </lineage>
</organism>
<dbReference type="NCBIfam" id="TIGR01500">
    <property type="entry name" value="sepiapter_red"/>
    <property type="match status" value="1"/>
</dbReference>
<dbReference type="AlphaFoldDB" id="A0A0B7NMJ3"/>
<comment type="subcellular location">
    <subcellularLocation>
        <location evidence="1">Cytoplasm</location>
    </subcellularLocation>
</comment>
<dbReference type="PANTHER" id="PTHR44085:SF2">
    <property type="entry name" value="SEPIAPTERIN REDUCTASE"/>
    <property type="match status" value="1"/>
</dbReference>
<dbReference type="GO" id="GO:0006729">
    <property type="term" value="P:tetrahydrobiopterin biosynthetic process"/>
    <property type="evidence" value="ECO:0007669"/>
    <property type="project" value="InterPro"/>
</dbReference>
<dbReference type="PRINTS" id="PR00081">
    <property type="entry name" value="GDHRDH"/>
</dbReference>
<proteinExistence type="inferred from homology"/>
<dbReference type="GO" id="GO:0004757">
    <property type="term" value="F:sepiapterin reductase (NADP+) activity"/>
    <property type="evidence" value="ECO:0007669"/>
    <property type="project" value="UniProtKB-EC"/>
</dbReference>
<dbReference type="EC" id="1.1.1.153" evidence="3"/>
<protein>
    <recommendedName>
        <fullName evidence="4">Sepiapterin reductase</fullName>
        <ecNumber evidence="3">1.1.1.153</ecNumber>
    </recommendedName>
</protein>
<dbReference type="InterPro" id="IPR006393">
    <property type="entry name" value="Sepiapterin_red"/>
</dbReference>
<keyword evidence="7" id="KW-0560">Oxidoreductase</keyword>
<dbReference type="Gene3D" id="3.40.50.720">
    <property type="entry name" value="NAD(P)-binding Rossmann-like Domain"/>
    <property type="match status" value="1"/>
</dbReference>